<evidence type="ECO:0000313" key="8">
    <source>
        <dbReference type="Proteomes" id="UP000198847"/>
    </source>
</evidence>
<keyword evidence="8" id="KW-1185">Reference proteome</keyword>
<proteinExistence type="predicted"/>
<keyword evidence="3" id="KW-0067">ATP-binding</keyword>
<dbReference type="GO" id="GO:0009401">
    <property type="term" value="P:phosphoenolpyruvate-dependent sugar phosphotransferase system"/>
    <property type="evidence" value="ECO:0007669"/>
    <property type="project" value="InterPro"/>
</dbReference>
<dbReference type="PROSITE" id="PS51372">
    <property type="entry name" value="PRD_2"/>
    <property type="match status" value="1"/>
</dbReference>
<evidence type="ECO:0000256" key="1">
    <source>
        <dbReference type="ARBA" id="ARBA00022679"/>
    </source>
</evidence>
<dbReference type="Proteomes" id="UP000198847">
    <property type="component" value="Unassembled WGS sequence"/>
</dbReference>
<dbReference type="Pfam" id="PF03610">
    <property type="entry name" value="EIIA-man"/>
    <property type="match status" value="1"/>
</dbReference>
<dbReference type="STRING" id="112903.SAMN04490178_10649"/>
<dbReference type="RefSeq" id="WP_091745128.1">
    <property type="nucleotide sequence ID" value="NZ_FODY01000006.1"/>
</dbReference>
<keyword evidence="7" id="KW-0238">DNA-binding</keyword>
<evidence type="ECO:0000256" key="2">
    <source>
        <dbReference type="ARBA" id="ARBA00022741"/>
    </source>
</evidence>
<dbReference type="InterPro" id="IPR002078">
    <property type="entry name" value="Sigma_54_int"/>
</dbReference>
<dbReference type="InterPro" id="IPR004701">
    <property type="entry name" value="PTS_EIIA_man-typ"/>
</dbReference>
<dbReference type="Gene3D" id="1.10.1790.10">
    <property type="entry name" value="PRD domain"/>
    <property type="match status" value="1"/>
</dbReference>
<feature type="domain" description="Sigma-54 factor interaction" evidence="4">
    <location>
        <begin position="121"/>
        <end position="355"/>
    </location>
</feature>
<gene>
    <name evidence="7" type="ORF">SAMN04490178_10649</name>
</gene>
<dbReference type="SUPFAM" id="SSF63520">
    <property type="entry name" value="PTS-regulatory domain, PRD"/>
    <property type="match status" value="1"/>
</dbReference>
<reference evidence="7 8" key="1">
    <citation type="submission" date="2016-10" db="EMBL/GenBank/DDBJ databases">
        <authorList>
            <person name="de Groot N.N."/>
        </authorList>
    </citation>
    <scope>NUCLEOTIDE SEQUENCE [LARGE SCALE GENOMIC DNA]</scope>
    <source>
        <strain evidence="7 8">DSM 13305</strain>
    </source>
</reference>
<dbReference type="Gene3D" id="3.40.50.510">
    <property type="entry name" value="Phosphotransferase system, mannose-type IIA component"/>
    <property type="match status" value="1"/>
</dbReference>
<dbReference type="PANTHER" id="PTHR32071">
    <property type="entry name" value="TRANSCRIPTIONAL REGULATORY PROTEIN"/>
    <property type="match status" value="1"/>
</dbReference>
<dbReference type="OrthoDB" id="9803970at2"/>
<evidence type="ECO:0000259" key="5">
    <source>
        <dbReference type="PROSITE" id="PS51096"/>
    </source>
</evidence>
<evidence type="ECO:0000313" key="7">
    <source>
        <dbReference type="EMBL" id="SEO86734.1"/>
    </source>
</evidence>
<dbReference type="GO" id="GO:0005524">
    <property type="term" value="F:ATP binding"/>
    <property type="evidence" value="ECO:0007669"/>
    <property type="project" value="UniProtKB-KW"/>
</dbReference>
<dbReference type="EMBL" id="FODY01000006">
    <property type="protein sequence ID" value="SEO86734.1"/>
    <property type="molecule type" value="Genomic_DNA"/>
</dbReference>
<dbReference type="InterPro" id="IPR036662">
    <property type="entry name" value="PTS_EIIA_man-typ_sf"/>
</dbReference>
<protein>
    <submittedName>
        <fullName evidence="7">Transcriptional regulator containing an AAA-type ATPase domain and a DNA-binding domain</fullName>
    </submittedName>
</protein>
<dbReference type="GO" id="GO:0006355">
    <property type="term" value="P:regulation of DNA-templated transcription"/>
    <property type="evidence" value="ECO:0007669"/>
    <property type="project" value="InterPro"/>
</dbReference>
<dbReference type="GO" id="GO:0016020">
    <property type="term" value="C:membrane"/>
    <property type="evidence" value="ECO:0007669"/>
    <property type="project" value="InterPro"/>
</dbReference>
<dbReference type="AlphaFoldDB" id="A0A1H8T871"/>
<dbReference type="GO" id="GO:0003677">
    <property type="term" value="F:DNA binding"/>
    <property type="evidence" value="ECO:0007669"/>
    <property type="project" value="UniProtKB-KW"/>
</dbReference>
<dbReference type="GO" id="GO:0016740">
    <property type="term" value="F:transferase activity"/>
    <property type="evidence" value="ECO:0007669"/>
    <property type="project" value="UniProtKB-KW"/>
</dbReference>
<dbReference type="CDD" id="cd00009">
    <property type="entry name" value="AAA"/>
    <property type="match status" value="1"/>
</dbReference>
<dbReference type="Gene3D" id="3.40.50.300">
    <property type="entry name" value="P-loop containing nucleotide triphosphate hydrolases"/>
    <property type="match status" value="1"/>
</dbReference>
<accession>A0A1H8T871</accession>
<keyword evidence="1" id="KW-0808">Transferase</keyword>
<dbReference type="InterPro" id="IPR027417">
    <property type="entry name" value="P-loop_NTPase"/>
</dbReference>
<organism evidence="7 8">
    <name type="scientific">Propionispora vibrioides</name>
    <dbReference type="NCBI Taxonomy" id="112903"/>
    <lineage>
        <taxon>Bacteria</taxon>
        <taxon>Bacillati</taxon>
        <taxon>Bacillota</taxon>
        <taxon>Negativicutes</taxon>
        <taxon>Selenomonadales</taxon>
        <taxon>Sporomusaceae</taxon>
        <taxon>Propionispora</taxon>
    </lineage>
</organism>
<sequence>MGRKESVYNTLHSLSQKIRLEKFKGKDRVGFNVYDLEAILGIDRTNISRILNTLFREGSVIKVIGKPVLFISKQAVEELLNMQLSDNVLEVSNQCEIIENHNREDYVVDYEEPDKDVFQDLIGYDKSLKKQIEQAKAAITYPPYGLTTLLLGQTGVGKTLFASMMYKFAVHLGKRRENSQFVVFNCADYSYNPQLIVAQLFGYTQGAFTGADQEKSGLVEKADGGVLFLDEVHRLPPEAQEMLFYLMDHGIYRRLGEIESTRKARPFIIAATTEEPSSNLLNTFMRRIPVSIRLPSLDARGLDERFSLIKQIFKQEANVIDKVLVLSSQVIKYFLTYECKGNIGQLKGDIKLVCARAYMRTLAENERKLIIDSNILMESFDEDKIKLRHYTKRLGNIYIQDPTIIKPSEKSIDFDTPMEFETSIYKFIKNQLYTYSEEAVQEKKNDPINMVKNYFASFLDYYKGNEKDQREKLLHFVDEKIIEVIRKFLEIALTKYKLNIDFYYVTPLTMHINAIIQQLNRNIKIQGKLLDEKDAAGLSLYLELSQELTALLEKDLGVNIPQGEVIVLALLIKNIIEDEKKHGTVPILVMAHGDGVASSISNVANYLIGNVCVYHIDMPFEEKWEMVFNKAIELCKKIHSNEGILLFIDMGSLYNIGVEITKATGIPIKVVSYANTLLVLEAAQKSYYGKMTLNELFYEIQKIKRDMYYSEDLQVLQNDNFDEDDLYIVTICMTGSGTAVKLKEMLEEQFLFGTEVKIKAIDVNTIDNLEQGIVDLCEGHKPLAVIGTIRPKHLNSHFISLEEVIFGQGLVWIEKLLMKYGVFAKRVKPFNEKRGNNSNIMDFNNAAMISVIKNYLYYLDPGKTLENVLIAIERIEDNFSEDLTRNTCTNLIVHICCMLERLLFSDKNEKTVYDEKIIPHASYLNDPIKELGYKYKVEIPFEEKKAIHEIIRYGMQATND</sequence>
<dbReference type="PROSITE" id="PS50045">
    <property type="entry name" value="SIGMA54_INTERACT_4"/>
    <property type="match status" value="1"/>
</dbReference>
<dbReference type="PANTHER" id="PTHR32071:SF90">
    <property type="entry name" value="TRANSCRIPTIONAL REGULATORY PROTEIN LEVR"/>
    <property type="match status" value="1"/>
</dbReference>
<dbReference type="PROSITE" id="PS51096">
    <property type="entry name" value="PTS_EIIA_TYPE_4"/>
    <property type="match status" value="1"/>
</dbReference>
<feature type="domain" description="PTS EIIA type-4" evidence="5">
    <location>
        <begin position="584"/>
        <end position="708"/>
    </location>
</feature>
<dbReference type="Pfam" id="PF00158">
    <property type="entry name" value="Sigma54_activat"/>
    <property type="match status" value="1"/>
</dbReference>
<dbReference type="InterPro" id="IPR036634">
    <property type="entry name" value="PRD_sf"/>
</dbReference>
<dbReference type="SUPFAM" id="SSF53062">
    <property type="entry name" value="PTS system fructose IIA component-like"/>
    <property type="match status" value="1"/>
</dbReference>
<dbReference type="SUPFAM" id="SSF52540">
    <property type="entry name" value="P-loop containing nucleoside triphosphate hydrolases"/>
    <property type="match status" value="1"/>
</dbReference>
<dbReference type="Pfam" id="PF00874">
    <property type="entry name" value="PRD"/>
    <property type="match status" value="1"/>
</dbReference>
<name>A0A1H8T871_9FIRM</name>
<keyword evidence="2" id="KW-0547">Nucleotide-binding</keyword>
<dbReference type="SMART" id="SM00382">
    <property type="entry name" value="AAA"/>
    <property type="match status" value="1"/>
</dbReference>
<dbReference type="InterPro" id="IPR011608">
    <property type="entry name" value="PRD"/>
</dbReference>
<evidence type="ECO:0000256" key="3">
    <source>
        <dbReference type="ARBA" id="ARBA00022840"/>
    </source>
</evidence>
<dbReference type="InterPro" id="IPR003593">
    <property type="entry name" value="AAA+_ATPase"/>
</dbReference>
<evidence type="ECO:0000259" key="6">
    <source>
        <dbReference type="PROSITE" id="PS51372"/>
    </source>
</evidence>
<feature type="domain" description="PRD" evidence="6">
    <location>
        <begin position="476"/>
        <end position="582"/>
    </location>
</feature>
<evidence type="ECO:0000259" key="4">
    <source>
        <dbReference type="PROSITE" id="PS50045"/>
    </source>
</evidence>